<feature type="compositionally biased region" description="Polar residues" evidence="12">
    <location>
        <begin position="404"/>
        <end position="416"/>
    </location>
</feature>
<dbReference type="EMBL" id="JBDFQZ010000007">
    <property type="protein sequence ID" value="KAK9704823.1"/>
    <property type="molecule type" value="Genomic_DNA"/>
</dbReference>
<dbReference type="Gene3D" id="3.30.40.10">
    <property type="entry name" value="Zinc/RING finger domain, C3HC4 (zinc finger)"/>
    <property type="match status" value="1"/>
</dbReference>
<dbReference type="GO" id="GO:0030155">
    <property type="term" value="P:regulation of cell adhesion"/>
    <property type="evidence" value="ECO:0007669"/>
    <property type="project" value="TreeGrafter"/>
</dbReference>
<evidence type="ECO:0000256" key="4">
    <source>
        <dbReference type="ARBA" id="ARBA00022679"/>
    </source>
</evidence>
<feature type="compositionally biased region" description="Pro residues" evidence="12">
    <location>
        <begin position="277"/>
        <end position="286"/>
    </location>
</feature>
<dbReference type="GO" id="GO:0061630">
    <property type="term" value="F:ubiquitin protein ligase activity"/>
    <property type="evidence" value="ECO:0007669"/>
    <property type="project" value="UniProtKB-EC"/>
</dbReference>
<feature type="compositionally biased region" description="Pro residues" evidence="12">
    <location>
        <begin position="297"/>
        <end position="308"/>
    </location>
</feature>
<keyword evidence="9" id="KW-0539">Nucleus</keyword>
<dbReference type="InterPro" id="IPR013083">
    <property type="entry name" value="Znf_RING/FYVE/PHD"/>
</dbReference>
<keyword evidence="8" id="KW-0862">Zinc</keyword>
<feature type="domain" description="C2H2-type" evidence="13">
    <location>
        <begin position="123"/>
        <end position="149"/>
    </location>
</feature>
<evidence type="ECO:0000256" key="11">
    <source>
        <dbReference type="PROSITE-ProRule" id="PRU00042"/>
    </source>
</evidence>
<accession>A0AAW1JLZ1</accession>
<gene>
    <name evidence="14" type="ORF">RND81_07G013500</name>
</gene>
<comment type="catalytic activity">
    <reaction evidence="1">
        <text>S-ubiquitinyl-[E2 ubiquitin-conjugating enzyme]-L-cysteine + [acceptor protein]-L-lysine = [E2 ubiquitin-conjugating enzyme]-L-cysteine + N(6)-ubiquitinyl-[acceptor protein]-L-lysine.</text>
        <dbReference type="EC" id="2.3.2.27"/>
    </reaction>
</comment>
<keyword evidence="7" id="KW-0833">Ubl conjugation pathway</keyword>
<evidence type="ECO:0000256" key="3">
    <source>
        <dbReference type="ARBA" id="ARBA00012483"/>
    </source>
</evidence>
<evidence type="ECO:0000259" key="13">
    <source>
        <dbReference type="PROSITE" id="PS50157"/>
    </source>
</evidence>
<evidence type="ECO:0000256" key="9">
    <source>
        <dbReference type="ARBA" id="ARBA00023242"/>
    </source>
</evidence>
<proteinExistence type="inferred from homology"/>
<keyword evidence="15" id="KW-1185">Reference proteome</keyword>
<feature type="compositionally biased region" description="Pro residues" evidence="12">
    <location>
        <begin position="385"/>
        <end position="400"/>
    </location>
</feature>
<feature type="compositionally biased region" description="Polar residues" evidence="12">
    <location>
        <begin position="235"/>
        <end position="250"/>
    </location>
</feature>
<comment type="caution">
    <text evidence="14">The sequence shown here is derived from an EMBL/GenBank/DDBJ whole genome shotgun (WGS) entry which is preliminary data.</text>
</comment>
<dbReference type="PROSITE" id="PS50157">
    <property type="entry name" value="ZINC_FINGER_C2H2_2"/>
    <property type="match status" value="1"/>
</dbReference>
<dbReference type="CDD" id="cd16508">
    <property type="entry name" value="RING-HC_HAKAI-like"/>
    <property type="match status" value="1"/>
</dbReference>
<evidence type="ECO:0000256" key="12">
    <source>
        <dbReference type="SAM" id="MobiDB-lite"/>
    </source>
</evidence>
<dbReference type="PROSITE" id="PS00028">
    <property type="entry name" value="ZINC_FINGER_C2H2_1"/>
    <property type="match status" value="1"/>
</dbReference>
<feature type="compositionally biased region" description="Pro residues" evidence="12">
    <location>
        <begin position="212"/>
        <end position="232"/>
    </location>
</feature>
<dbReference type="GO" id="GO:0005634">
    <property type="term" value="C:nucleus"/>
    <property type="evidence" value="ECO:0007669"/>
    <property type="project" value="UniProtKB-SubCell"/>
</dbReference>
<feature type="compositionally biased region" description="Low complexity" evidence="12">
    <location>
        <begin position="182"/>
        <end position="195"/>
    </location>
</feature>
<feature type="region of interest" description="Disordered" evidence="12">
    <location>
        <begin position="163"/>
        <end position="434"/>
    </location>
</feature>
<dbReference type="EC" id="2.3.2.27" evidence="3"/>
<dbReference type="PROSITE" id="PS00518">
    <property type="entry name" value="ZF_RING_1"/>
    <property type="match status" value="1"/>
</dbReference>
<evidence type="ECO:0000313" key="14">
    <source>
        <dbReference type="EMBL" id="KAK9704823.1"/>
    </source>
</evidence>
<sequence length="434" mass="47716">MLQIRLNKASSSDGGVGAKCSPEETVTVACPDHLVLADLPVAKGLGSVASASIVKIVGRRSRRQLAERVHFCVRCDFPIAVYGRLSPCEHAFCLDCARSDSICYLCDERIQKIQTIKMMEGIFICAAPHCLKSFLKKTEFESHIHNTHADLLHPNMKNEEMNEPEAPYAKQTSTMDTSVRGPSRPSFPSNSNPQSNDREDKGRRPQHRDQPYPRPLMHPKPPPQWQPNPSEPQPDNWQPNRMQHQNSDSQAGMHPEFGQFSDKQQGNLPDSHRDYPPMYPQQPPNFPIHGNGNPMMLGPPPFGFPPFPSDGAPPFYGGPVPYELARPDSGQEAGSEQKLAMGFTPGPGGSVNFQEGYPHPWNSGPTNSPFEANQGGQGSLGPPQGMLPPPPPPGPPPPHLLQPKNSYFSGDSSNDGKNYGWQSERRDSFGGIQD</sequence>
<comment type="similarity">
    <text evidence="10">Belongs to the Hakai family.</text>
</comment>
<dbReference type="GO" id="GO:0008270">
    <property type="term" value="F:zinc ion binding"/>
    <property type="evidence" value="ECO:0007669"/>
    <property type="project" value="UniProtKB-KW"/>
</dbReference>
<evidence type="ECO:0000256" key="10">
    <source>
        <dbReference type="ARBA" id="ARBA00038499"/>
    </source>
</evidence>
<dbReference type="AlphaFoldDB" id="A0AAW1JLZ1"/>
<evidence type="ECO:0000256" key="2">
    <source>
        <dbReference type="ARBA" id="ARBA00004123"/>
    </source>
</evidence>
<dbReference type="FunFam" id="3.30.40.10:FF:000280">
    <property type="entry name" value="E3 ubiquitin-protein ligase Hakai"/>
    <property type="match status" value="1"/>
</dbReference>
<evidence type="ECO:0000256" key="1">
    <source>
        <dbReference type="ARBA" id="ARBA00000900"/>
    </source>
</evidence>
<evidence type="ECO:0000256" key="6">
    <source>
        <dbReference type="ARBA" id="ARBA00022771"/>
    </source>
</evidence>
<dbReference type="InterPro" id="IPR040380">
    <property type="entry name" value="HAKAI-like_RING-HC"/>
</dbReference>
<name>A0AAW1JLZ1_SAPOF</name>
<feature type="compositionally biased region" description="Basic and acidic residues" evidence="12">
    <location>
        <begin position="196"/>
        <end position="211"/>
    </location>
</feature>
<protein>
    <recommendedName>
        <fullName evidence="3">RING-type E3 ubiquitin transferase</fullName>
        <ecNumber evidence="3">2.3.2.27</ecNumber>
    </recommendedName>
</protein>
<keyword evidence="5" id="KW-0479">Metal-binding</keyword>
<evidence type="ECO:0000313" key="15">
    <source>
        <dbReference type="Proteomes" id="UP001443914"/>
    </source>
</evidence>
<keyword evidence="4" id="KW-0808">Transferase</keyword>
<evidence type="ECO:0000256" key="5">
    <source>
        <dbReference type="ARBA" id="ARBA00022723"/>
    </source>
</evidence>
<dbReference type="GO" id="GO:0016567">
    <property type="term" value="P:protein ubiquitination"/>
    <property type="evidence" value="ECO:0007669"/>
    <property type="project" value="InterPro"/>
</dbReference>
<dbReference type="EMBL" id="JBDFQZ010000007">
    <property type="protein sequence ID" value="KAK9704824.1"/>
    <property type="molecule type" value="Genomic_DNA"/>
</dbReference>
<evidence type="ECO:0000256" key="7">
    <source>
        <dbReference type="ARBA" id="ARBA00022786"/>
    </source>
</evidence>
<dbReference type="PANTHER" id="PTHR13480">
    <property type="entry name" value="E3 UBIQUITIN-PROTEIN LIGASE HAKAI-RELATED"/>
    <property type="match status" value="1"/>
</dbReference>
<keyword evidence="6 11" id="KW-0863">Zinc-finger</keyword>
<dbReference type="PANTHER" id="PTHR13480:SF0">
    <property type="entry name" value="E3 UBIQUITIN-PROTEIN LIGASE HAKAI"/>
    <property type="match status" value="1"/>
</dbReference>
<dbReference type="EMBL" id="JBDFQZ010000007">
    <property type="protein sequence ID" value="KAK9704821.1"/>
    <property type="molecule type" value="Genomic_DNA"/>
</dbReference>
<dbReference type="InterPro" id="IPR040383">
    <property type="entry name" value="HAKAI/CBLL2"/>
</dbReference>
<dbReference type="InterPro" id="IPR017907">
    <property type="entry name" value="Znf_RING_CS"/>
</dbReference>
<comment type="subcellular location">
    <subcellularLocation>
        <location evidence="2">Nucleus</location>
    </subcellularLocation>
</comment>
<reference evidence="14 15" key="1">
    <citation type="submission" date="2024-03" db="EMBL/GenBank/DDBJ databases">
        <title>WGS assembly of Saponaria officinalis var. Norfolk2.</title>
        <authorList>
            <person name="Jenkins J."/>
            <person name="Shu S."/>
            <person name="Grimwood J."/>
            <person name="Barry K."/>
            <person name="Goodstein D."/>
            <person name="Schmutz J."/>
            <person name="Leebens-Mack J."/>
            <person name="Osbourn A."/>
        </authorList>
    </citation>
    <scope>NUCLEOTIDE SEQUENCE [LARGE SCALE GENOMIC DNA]</scope>
    <source>
        <strain evidence="15">cv. Norfolk2</strain>
        <strain evidence="14">JIC</strain>
        <tissue evidence="14">Leaf</tissue>
    </source>
</reference>
<organism evidence="14 15">
    <name type="scientific">Saponaria officinalis</name>
    <name type="common">Common soapwort</name>
    <name type="synonym">Lychnis saponaria</name>
    <dbReference type="NCBI Taxonomy" id="3572"/>
    <lineage>
        <taxon>Eukaryota</taxon>
        <taxon>Viridiplantae</taxon>
        <taxon>Streptophyta</taxon>
        <taxon>Embryophyta</taxon>
        <taxon>Tracheophyta</taxon>
        <taxon>Spermatophyta</taxon>
        <taxon>Magnoliopsida</taxon>
        <taxon>eudicotyledons</taxon>
        <taxon>Gunneridae</taxon>
        <taxon>Pentapetalae</taxon>
        <taxon>Caryophyllales</taxon>
        <taxon>Caryophyllaceae</taxon>
        <taxon>Caryophylleae</taxon>
        <taxon>Saponaria</taxon>
    </lineage>
</organism>
<evidence type="ECO:0000256" key="8">
    <source>
        <dbReference type="ARBA" id="ARBA00022833"/>
    </source>
</evidence>
<dbReference type="EMBL" id="JBDFQZ010000007">
    <property type="protein sequence ID" value="KAK9704822.1"/>
    <property type="molecule type" value="Genomic_DNA"/>
</dbReference>
<dbReference type="InterPro" id="IPR013087">
    <property type="entry name" value="Znf_C2H2_type"/>
</dbReference>
<dbReference type="Proteomes" id="UP001443914">
    <property type="component" value="Unassembled WGS sequence"/>
</dbReference>